<proteinExistence type="predicted"/>
<evidence type="ECO:0000313" key="2">
    <source>
        <dbReference type="Proteomes" id="UP000179252"/>
    </source>
</evidence>
<organism evidence="1 2">
    <name type="scientific">Candidatus Curtissbacteria bacterium RBG_13_40_7</name>
    <dbReference type="NCBI Taxonomy" id="1797706"/>
    <lineage>
        <taxon>Bacteria</taxon>
        <taxon>Candidatus Curtissiibacteriota</taxon>
    </lineage>
</organism>
<evidence type="ECO:0000313" key="1">
    <source>
        <dbReference type="EMBL" id="OGD84157.1"/>
    </source>
</evidence>
<protein>
    <submittedName>
        <fullName evidence="1">Uncharacterized protein</fullName>
    </submittedName>
</protein>
<comment type="caution">
    <text evidence="1">The sequence shown here is derived from an EMBL/GenBank/DDBJ whole genome shotgun (WGS) entry which is preliminary data.</text>
</comment>
<dbReference type="SUPFAM" id="SSF53756">
    <property type="entry name" value="UDP-Glycosyltransferase/glycogen phosphorylase"/>
    <property type="match status" value="1"/>
</dbReference>
<name>A0A1F5FX20_9BACT</name>
<accession>A0A1F5FX20</accession>
<dbReference type="Gene3D" id="3.40.50.2000">
    <property type="entry name" value="Glycogen Phosphorylase B"/>
    <property type="match status" value="1"/>
</dbReference>
<gene>
    <name evidence="1" type="ORF">A2165_02910</name>
</gene>
<dbReference type="EMBL" id="MFAU01000029">
    <property type="protein sequence ID" value="OGD84157.1"/>
    <property type="molecule type" value="Genomic_DNA"/>
</dbReference>
<reference evidence="1 2" key="1">
    <citation type="journal article" date="2016" name="Nat. Commun.">
        <title>Thousands of microbial genomes shed light on interconnected biogeochemical processes in an aquifer system.</title>
        <authorList>
            <person name="Anantharaman K."/>
            <person name="Brown C.T."/>
            <person name="Hug L.A."/>
            <person name="Sharon I."/>
            <person name="Castelle C.J."/>
            <person name="Probst A.J."/>
            <person name="Thomas B.C."/>
            <person name="Singh A."/>
            <person name="Wilkins M.J."/>
            <person name="Karaoz U."/>
            <person name="Brodie E.L."/>
            <person name="Williams K.H."/>
            <person name="Hubbard S.S."/>
            <person name="Banfield J.F."/>
        </authorList>
    </citation>
    <scope>NUCLEOTIDE SEQUENCE [LARGE SCALE GENOMIC DNA]</scope>
</reference>
<dbReference type="AlphaFoldDB" id="A0A1F5FX20"/>
<sequence length="118" mass="13595">MPYVKTPKLVKTLRPYLLTIKAKTSFSKSFSKILNSKRKDFVWVRQAKSGQMFAVLLARLLGKKFFWIQNFTNPPPPNFLARLLLTQADRIVVGSQKLANKLKFLGIDKSKIKVQRKS</sequence>
<dbReference type="Proteomes" id="UP000179252">
    <property type="component" value="Unassembled WGS sequence"/>
</dbReference>